<evidence type="ECO:0000259" key="1">
    <source>
        <dbReference type="Pfam" id="PF08545"/>
    </source>
</evidence>
<organism evidence="2 3">
    <name type="scientific">Trinickia caryophylli</name>
    <name type="common">Paraburkholderia caryophylli</name>
    <dbReference type="NCBI Taxonomy" id="28094"/>
    <lineage>
        <taxon>Bacteria</taxon>
        <taxon>Pseudomonadati</taxon>
        <taxon>Pseudomonadota</taxon>
        <taxon>Betaproteobacteria</taxon>
        <taxon>Burkholderiales</taxon>
        <taxon>Burkholderiaceae</taxon>
        <taxon>Trinickia</taxon>
    </lineage>
</organism>
<dbReference type="SUPFAM" id="SSF53901">
    <property type="entry name" value="Thiolase-like"/>
    <property type="match status" value="1"/>
</dbReference>
<dbReference type="InterPro" id="IPR016039">
    <property type="entry name" value="Thiolase-like"/>
</dbReference>
<dbReference type="OrthoDB" id="2636646at2"/>
<sequence>MQGASIDAIAYAVGESTYPYREIPDFAALIAANNLPDLPAIFGWGVYHKTARDVQALGLSSARQTLEKADMDPARVDFVMFCSSRIPGTEVDHIGMNIEFIRSLGLTRAFPIGVTLSNCAAFIGAIAMASEWVSRDPSKTVLVITADKLYDERLRMHKFALLSDCAASCLVRHPTRTGYRIAGHQFSISRSPVSNNLGQDDHELETRFLADLFASTGLEKHDLRGVLTSNLFKPISSLRGRRLGFSQHQLYLDAVPRFGHCFAADAFINLLDFEANNGIEPGDKFLLTADGPNIKAGLVVEKRPAIGAQA</sequence>
<keyword evidence="3" id="KW-1185">Reference proteome</keyword>
<protein>
    <submittedName>
        <fullName evidence="2">3-oxoacyl-[acyl-carrier-protein] synthase-3</fullName>
    </submittedName>
</protein>
<dbReference type="GO" id="GO:0004315">
    <property type="term" value="F:3-oxoacyl-[acyl-carrier-protein] synthase activity"/>
    <property type="evidence" value="ECO:0007669"/>
    <property type="project" value="InterPro"/>
</dbReference>
<dbReference type="Pfam" id="PF08545">
    <property type="entry name" value="ACP_syn_III"/>
    <property type="match status" value="1"/>
</dbReference>
<gene>
    <name evidence="2" type="ORF">SAMN06295900_11621</name>
</gene>
<name>A0A1X7GIP0_TRICW</name>
<evidence type="ECO:0000313" key="3">
    <source>
        <dbReference type="Proteomes" id="UP000192911"/>
    </source>
</evidence>
<accession>A0A1X7GIP0</accession>
<proteinExistence type="predicted"/>
<dbReference type="EMBL" id="FXAH01000016">
    <property type="protein sequence ID" value="SMF70050.1"/>
    <property type="molecule type" value="Genomic_DNA"/>
</dbReference>
<dbReference type="Proteomes" id="UP000192911">
    <property type="component" value="Unassembled WGS sequence"/>
</dbReference>
<feature type="domain" description="Beta-ketoacyl-[acyl-carrier-protein] synthase III N-terminal" evidence="1">
    <location>
        <begin position="118"/>
        <end position="183"/>
    </location>
</feature>
<evidence type="ECO:0000313" key="2">
    <source>
        <dbReference type="EMBL" id="SMF70050.1"/>
    </source>
</evidence>
<dbReference type="Gene3D" id="3.40.47.10">
    <property type="match status" value="2"/>
</dbReference>
<dbReference type="AlphaFoldDB" id="A0A1X7GIP0"/>
<dbReference type="InterPro" id="IPR013751">
    <property type="entry name" value="ACP_syn_III_N"/>
</dbReference>
<reference evidence="3" key="1">
    <citation type="submission" date="2017-04" db="EMBL/GenBank/DDBJ databases">
        <authorList>
            <person name="Varghese N."/>
            <person name="Submissions S."/>
        </authorList>
    </citation>
    <scope>NUCLEOTIDE SEQUENCE [LARGE SCALE GENOMIC DNA]</scope>
    <source>
        <strain evidence="3">Ballard 720</strain>
    </source>
</reference>
<dbReference type="STRING" id="28094.SAMN06295900_11621"/>
<dbReference type="GO" id="GO:0006633">
    <property type="term" value="P:fatty acid biosynthetic process"/>
    <property type="evidence" value="ECO:0007669"/>
    <property type="project" value="InterPro"/>
</dbReference>